<protein>
    <submittedName>
        <fullName evidence="4">S-layer homology domain-containing protein</fullName>
    </submittedName>
</protein>
<evidence type="ECO:0000313" key="5">
    <source>
        <dbReference type="Proteomes" id="UP000183995"/>
    </source>
</evidence>
<dbReference type="InterPro" id="IPR051465">
    <property type="entry name" value="Cell_Envelope_Struct_Comp"/>
</dbReference>
<reference evidence="4 5" key="1">
    <citation type="submission" date="2016-11" db="EMBL/GenBank/DDBJ databases">
        <authorList>
            <person name="Jaros S."/>
            <person name="Januszkiewicz K."/>
            <person name="Wedrychowicz H."/>
        </authorList>
    </citation>
    <scope>NUCLEOTIDE SEQUENCE [LARGE SCALE GENOMIC DNA]</scope>
    <source>
        <strain evidence="4 5">DSM 10068</strain>
    </source>
</reference>
<gene>
    <name evidence="4" type="ORF">SAMN02745823_01732</name>
</gene>
<dbReference type="PANTHER" id="PTHR43308">
    <property type="entry name" value="OUTER MEMBRANE PROTEIN ALPHA-RELATED"/>
    <property type="match status" value="1"/>
</dbReference>
<keyword evidence="1" id="KW-0677">Repeat</keyword>
<dbReference type="Pfam" id="PF00395">
    <property type="entry name" value="SLH"/>
    <property type="match status" value="3"/>
</dbReference>
<dbReference type="STRING" id="1123282.SAMN02745823_01732"/>
<feature type="domain" description="SLH" evidence="3">
    <location>
        <begin position="543"/>
        <end position="597"/>
    </location>
</feature>
<feature type="signal peptide" evidence="2">
    <location>
        <begin position="1"/>
        <end position="30"/>
    </location>
</feature>
<feature type="domain" description="SLH" evidence="3">
    <location>
        <begin position="477"/>
        <end position="540"/>
    </location>
</feature>
<dbReference type="InterPro" id="IPR001119">
    <property type="entry name" value="SLH_dom"/>
</dbReference>
<dbReference type="Gene3D" id="2.160.20.110">
    <property type="match status" value="1"/>
</dbReference>
<dbReference type="OrthoDB" id="1814521at2"/>
<evidence type="ECO:0000256" key="1">
    <source>
        <dbReference type="ARBA" id="ARBA00022737"/>
    </source>
</evidence>
<sequence>MKIRGKATRLAALLLSAAMLCALSVLPARAAGPVWDGKTIDVSWYNKTDKALYISTPAQLAGLAAIVNGIYNREIVNVIGDKSVIADTSVTDGDDGPSGQNKSTETYHYGADDFNGRTVCLTADLDMGGVYDTGTAAWSGPRFMPIGGQYLMEKNDSATKLSSSFCGVLDGQGHTVYNIYADRHCSNGNYGDGQSVGLVGRLGVHDNDPKEIRPVNPAVRNIAVTGYIYANRSVGGIVGKIGKTSLNNGDGSTGGIIENCANFATVANTDAKGCGGIVGAGWNGGVVRNCYNAGAVSTTYVCPTGGISGSNEIKLENCYSVGKISAVRDNYAMGIGTNNGGAPFKSAVLNCWYLDGSAPGGGYYSSGVSNNDGALTSEKMTSADFAKTLGEAFAPDLGGVNGGYPVLAWQKSVTRPLFSAYADVSVTAWYFEAVSYVMSKGLFDTSGGGAFAPEQPMTRAMLATALYRLAGAPETAPAGVFTDVDKNAAYAGAVGWAYDNGIVTGVGGTRFDPDGGITREQIAAMLYRYAAYEKVDTTASGDLNVFPDAAQISDFAKTPLAWAVGLKLINGTGAGTADPQGAATRAQVAQILFNYAS</sequence>
<dbReference type="EMBL" id="FQXV01000005">
    <property type="protein sequence ID" value="SHH97935.1"/>
    <property type="molecule type" value="Genomic_DNA"/>
</dbReference>
<organism evidence="4 5">
    <name type="scientific">Sporobacter termitidis DSM 10068</name>
    <dbReference type="NCBI Taxonomy" id="1123282"/>
    <lineage>
        <taxon>Bacteria</taxon>
        <taxon>Bacillati</taxon>
        <taxon>Bacillota</taxon>
        <taxon>Clostridia</taxon>
        <taxon>Eubacteriales</taxon>
        <taxon>Oscillospiraceae</taxon>
        <taxon>Sporobacter</taxon>
    </lineage>
</organism>
<keyword evidence="5" id="KW-1185">Reference proteome</keyword>
<evidence type="ECO:0000313" key="4">
    <source>
        <dbReference type="EMBL" id="SHH97935.1"/>
    </source>
</evidence>
<evidence type="ECO:0000259" key="3">
    <source>
        <dbReference type="PROSITE" id="PS51272"/>
    </source>
</evidence>
<dbReference type="AlphaFoldDB" id="A0A1M5XDI6"/>
<evidence type="ECO:0000256" key="2">
    <source>
        <dbReference type="SAM" id="SignalP"/>
    </source>
</evidence>
<feature type="chain" id="PRO_5012974451" evidence="2">
    <location>
        <begin position="31"/>
        <end position="597"/>
    </location>
</feature>
<keyword evidence="2" id="KW-0732">Signal</keyword>
<accession>A0A1M5XDI6</accession>
<dbReference type="Proteomes" id="UP000183995">
    <property type="component" value="Unassembled WGS sequence"/>
</dbReference>
<name>A0A1M5XDI6_9FIRM</name>
<feature type="domain" description="SLH" evidence="3">
    <location>
        <begin position="417"/>
        <end position="476"/>
    </location>
</feature>
<proteinExistence type="predicted"/>
<dbReference type="RefSeq" id="WP_073077787.1">
    <property type="nucleotide sequence ID" value="NZ_FQXV01000005.1"/>
</dbReference>
<dbReference type="PROSITE" id="PS51272">
    <property type="entry name" value="SLH"/>
    <property type="match status" value="3"/>
</dbReference>